<evidence type="ECO:0000256" key="1">
    <source>
        <dbReference type="ARBA" id="ARBA00004651"/>
    </source>
</evidence>
<feature type="transmembrane region" description="Helical" evidence="8">
    <location>
        <begin position="44"/>
        <end position="64"/>
    </location>
</feature>
<accession>A0A4R6C341</accession>
<keyword evidence="5" id="KW-0029">Amino-acid transport</keyword>
<evidence type="ECO:0000256" key="2">
    <source>
        <dbReference type="ARBA" id="ARBA00022448"/>
    </source>
</evidence>
<evidence type="ECO:0000256" key="4">
    <source>
        <dbReference type="ARBA" id="ARBA00022692"/>
    </source>
</evidence>
<feature type="transmembrane region" description="Helical" evidence="8">
    <location>
        <begin position="129"/>
        <end position="146"/>
    </location>
</feature>
<evidence type="ECO:0000256" key="8">
    <source>
        <dbReference type="SAM" id="Phobius"/>
    </source>
</evidence>
<dbReference type="OrthoDB" id="9780162at2"/>
<sequence length="459" mass="51221">MEQNHHLDDNNLQRTLTNRHIQLIAIGGAIGTGLFLGAGKSIHFAGPSILLTYAILGVIFFLFMRLLGELLLSNLNYHSFTDITKDYLGEFAGYMTGWTYWFCWIVTGMAEVTAVAQFVNFWWPDFPTWLSALITILFLMTLNLLTAKLFGELEFWFAIIKVITIIALIVVGIFLIIIQFKTPFGHASLSHLWSHGGWFPNGINGFLLSFQMAVFSFVGIELIGVTAGEAQDPEKTLPKAINNVPIRIILFYVGALTIIMSITPWDQINPELSPFVELFKMIGIVFAASLINFVVITSASSSCNSGIFSNSRMLYGLSKHYAKGTGFFEKTNKTGVPANAVIFSSALLLVSVLLNYMIPNASQVFTLVTTLATVFFIVVWSLITISYMVYLKKRPELHQSSKFKTPGGMATAVVLLAFFIFMFALLFMAPDTRIGVALTPLWFVLLFLMYRFDMKGKKA</sequence>
<dbReference type="Pfam" id="PF00324">
    <property type="entry name" value="AA_permease"/>
    <property type="match status" value="1"/>
</dbReference>
<organism evidence="10 11">
    <name type="scientific">Macrococcus bovicus</name>
    <dbReference type="NCBI Taxonomy" id="69968"/>
    <lineage>
        <taxon>Bacteria</taxon>
        <taxon>Bacillati</taxon>
        <taxon>Bacillota</taxon>
        <taxon>Bacilli</taxon>
        <taxon>Bacillales</taxon>
        <taxon>Staphylococcaceae</taxon>
        <taxon>Macrococcus</taxon>
    </lineage>
</organism>
<feature type="transmembrane region" description="Helical" evidence="8">
    <location>
        <begin position="244"/>
        <end position="262"/>
    </location>
</feature>
<feature type="domain" description="Amino acid permease/ SLC12A" evidence="9">
    <location>
        <begin position="20"/>
        <end position="457"/>
    </location>
</feature>
<keyword evidence="4 8" id="KW-0812">Transmembrane</keyword>
<feature type="transmembrane region" description="Helical" evidence="8">
    <location>
        <begin position="340"/>
        <end position="358"/>
    </location>
</feature>
<keyword evidence="7 8" id="KW-0472">Membrane</keyword>
<keyword evidence="2" id="KW-0813">Transport</keyword>
<feature type="transmembrane region" description="Helical" evidence="8">
    <location>
        <begin position="282"/>
        <end position="303"/>
    </location>
</feature>
<dbReference type="PANTHER" id="PTHR43495:SF2">
    <property type="entry name" value="D-SERINE_D-ALANINE_GLYCINE TRANSPORTER"/>
    <property type="match status" value="1"/>
</dbReference>
<keyword evidence="11" id="KW-1185">Reference proteome</keyword>
<keyword evidence="3" id="KW-1003">Cell membrane</keyword>
<dbReference type="GO" id="GO:0055085">
    <property type="term" value="P:transmembrane transport"/>
    <property type="evidence" value="ECO:0007669"/>
    <property type="project" value="InterPro"/>
</dbReference>
<gene>
    <name evidence="10" type="ORF">ERX55_02420</name>
</gene>
<feature type="transmembrane region" description="Helical" evidence="8">
    <location>
        <begin position="158"/>
        <end position="178"/>
    </location>
</feature>
<dbReference type="AlphaFoldDB" id="A0A4R6C341"/>
<feature type="transmembrane region" description="Helical" evidence="8">
    <location>
        <begin position="198"/>
        <end position="223"/>
    </location>
</feature>
<comment type="subcellular location">
    <subcellularLocation>
        <location evidence="1">Cell membrane</location>
        <topology evidence="1">Multi-pass membrane protein</topology>
    </subcellularLocation>
</comment>
<evidence type="ECO:0000256" key="3">
    <source>
        <dbReference type="ARBA" id="ARBA00022475"/>
    </source>
</evidence>
<dbReference type="Gene3D" id="1.20.1740.10">
    <property type="entry name" value="Amino acid/polyamine transporter I"/>
    <property type="match status" value="1"/>
</dbReference>
<feature type="transmembrane region" description="Helical" evidence="8">
    <location>
        <begin position="21"/>
        <end position="38"/>
    </location>
</feature>
<evidence type="ECO:0000313" key="11">
    <source>
        <dbReference type="Proteomes" id="UP000294843"/>
    </source>
</evidence>
<evidence type="ECO:0000259" key="9">
    <source>
        <dbReference type="Pfam" id="PF00324"/>
    </source>
</evidence>
<evidence type="ECO:0000256" key="5">
    <source>
        <dbReference type="ARBA" id="ARBA00022970"/>
    </source>
</evidence>
<dbReference type="RefSeq" id="WP_133450980.1">
    <property type="nucleotide sequence ID" value="NZ_CP128470.1"/>
</dbReference>
<comment type="caution">
    <text evidence="10">The sequence shown here is derived from an EMBL/GenBank/DDBJ whole genome shotgun (WGS) entry which is preliminary data.</text>
</comment>
<dbReference type="EMBL" id="SCWF01000001">
    <property type="protein sequence ID" value="TDM15782.1"/>
    <property type="molecule type" value="Genomic_DNA"/>
</dbReference>
<feature type="transmembrane region" description="Helical" evidence="8">
    <location>
        <begin position="364"/>
        <end position="390"/>
    </location>
</feature>
<dbReference type="InterPro" id="IPR004841">
    <property type="entry name" value="AA-permease/SLC12A_dom"/>
</dbReference>
<dbReference type="GO" id="GO:0006865">
    <property type="term" value="P:amino acid transport"/>
    <property type="evidence" value="ECO:0007669"/>
    <property type="project" value="UniProtKB-KW"/>
</dbReference>
<dbReference type="FunFam" id="1.20.1740.10:FF:000001">
    <property type="entry name" value="Amino acid permease"/>
    <property type="match status" value="1"/>
</dbReference>
<keyword evidence="6 8" id="KW-1133">Transmembrane helix</keyword>
<dbReference type="PIRSF" id="PIRSF006060">
    <property type="entry name" value="AA_transporter"/>
    <property type="match status" value="1"/>
</dbReference>
<proteinExistence type="predicted"/>
<evidence type="ECO:0000313" key="10">
    <source>
        <dbReference type="EMBL" id="TDM15782.1"/>
    </source>
</evidence>
<dbReference type="PANTHER" id="PTHR43495">
    <property type="entry name" value="GABA PERMEASE"/>
    <property type="match status" value="1"/>
</dbReference>
<name>A0A4R6C341_9STAP</name>
<reference evidence="10 11" key="1">
    <citation type="submission" date="2019-01" db="EMBL/GenBank/DDBJ databases">
        <title>Draft genome sequences of the type strains of six Macrococcus species.</title>
        <authorList>
            <person name="Mazhar S."/>
            <person name="Altermann E."/>
            <person name="Hill C."/>
            <person name="Mcauliffe O."/>
        </authorList>
    </citation>
    <scope>NUCLEOTIDE SEQUENCE [LARGE SCALE GENOMIC DNA]</scope>
    <source>
        <strain evidence="10 11">ATCC 51825</strain>
    </source>
</reference>
<evidence type="ECO:0000256" key="6">
    <source>
        <dbReference type="ARBA" id="ARBA00022989"/>
    </source>
</evidence>
<dbReference type="GO" id="GO:0005886">
    <property type="term" value="C:plasma membrane"/>
    <property type="evidence" value="ECO:0007669"/>
    <property type="project" value="UniProtKB-SubCell"/>
</dbReference>
<feature type="transmembrane region" description="Helical" evidence="8">
    <location>
        <begin position="410"/>
        <end position="428"/>
    </location>
</feature>
<dbReference type="Proteomes" id="UP000294843">
    <property type="component" value="Unassembled WGS sequence"/>
</dbReference>
<feature type="transmembrane region" description="Helical" evidence="8">
    <location>
        <begin position="434"/>
        <end position="452"/>
    </location>
</feature>
<protein>
    <submittedName>
        <fullName evidence="10">Amino acid permease</fullName>
    </submittedName>
</protein>
<evidence type="ECO:0000256" key="7">
    <source>
        <dbReference type="ARBA" id="ARBA00023136"/>
    </source>
</evidence>
<feature type="transmembrane region" description="Helical" evidence="8">
    <location>
        <begin position="101"/>
        <end position="123"/>
    </location>
</feature>